<protein>
    <recommendedName>
        <fullName evidence="3">Reverse transcriptase domain-containing protein</fullName>
    </recommendedName>
</protein>
<sequence>MMDNIEKFLEYLREVNLKLNANKCEFFKNEITILGFVVNADGVSPSPSKLEKIMNFPRPNNVSGIRAFVNLCGFYRRHIPAFANIAAPMNNLLKKKVKFD</sequence>
<dbReference type="EMBL" id="LN733262">
    <property type="protein sequence ID" value="CEP16764.1"/>
    <property type="molecule type" value="Genomic_DNA"/>
</dbReference>
<organism evidence="1 2">
    <name type="scientific">Parasitella parasitica</name>
    <dbReference type="NCBI Taxonomy" id="35722"/>
    <lineage>
        <taxon>Eukaryota</taxon>
        <taxon>Fungi</taxon>
        <taxon>Fungi incertae sedis</taxon>
        <taxon>Mucoromycota</taxon>
        <taxon>Mucoromycotina</taxon>
        <taxon>Mucoromycetes</taxon>
        <taxon>Mucorales</taxon>
        <taxon>Mucorineae</taxon>
        <taxon>Mucoraceae</taxon>
        <taxon>Parasitella</taxon>
    </lineage>
</organism>
<evidence type="ECO:0000313" key="1">
    <source>
        <dbReference type="EMBL" id="CEP16764.1"/>
    </source>
</evidence>
<dbReference type="InterPro" id="IPR043502">
    <property type="entry name" value="DNA/RNA_pol_sf"/>
</dbReference>
<dbReference type="STRING" id="35722.A0A0B7NPA5"/>
<dbReference type="SUPFAM" id="SSF56672">
    <property type="entry name" value="DNA/RNA polymerases"/>
    <property type="match status" value="1"/>
</dbReference>
<proteinExistence type="predicted"/>
<dbReference type="OrthoDB" id="2275149at2759"/>
<evidence type="ECO:0008006" key="3">
    <source>
        <dbReference type="Google" id="ProtNLM"/>
    </source>
</evidence>
<dbReference type="PANTHER" id="PTHR33064:SF37">
    <property type="entry name" value="RIBONUCLEASE H"/>
    <property type="match status" value="1"/>
</dbReference>
<keyword evidence="2" id="KW-1185">Reference proteome</keyword>
<dbReference type="PANTHER" id="PTHR33064">
    <property type="entry name" value="POL PROTEIN"/>
    <property type="match status" value="1"/>
</dbReference>
<reference evidence="1 2" key="1">
    <citation type="submission" date="2014-09" db="EMBL/GenBank/DDBJ databases">
        <authorList>
            <person name="Ellenberger Sabrina"/>
        </authorList>
    </citation>
    <scope>NUCLEOTIDE SEQUENCE [LARGE SCALE GENOMIC DNA]</scope>
    <source>
        <strain evidence="1 2">CBS 412.66</strain>
    </source>
</reference>
<dbReference type="InterPro" id="IPR051320">
    <property type="entry name" value="Viral_Replic_Matur_Polypro"/>
</dbReference>
<accession>A0A0B7NPA5</accession>
<dbReference type="AlphaFoldDB" id="A0A0B7NPA5"/>
<dbReference type="InterPro" id="IPR043128">
    <property type="entry name" value="Rev_trsase/Diguanyl_cyclase"/>
</dbReference>
<dbReference type="Proteomes" id="UP000054107">
    <property type="component" value="Unassembled WGS sequence"/>
</dbReference>
<name>A0A0B7NPA5_9FUNG</name>
<evidence type="ECO:0000313" key="2">
    <source>
        <dbReference type="Proteomes" id="UP000054107"/>
    </source>
</evidence>
<gene>
    <name evidence="1" type="primary">PARPA_11039.1 scaffold 42168</name>
</gene>
<dbReference type="Gene3D" id="3.30.70.270">
    <property type="match status" value="2"/>
</dbReference>